<dbReference type="CDD" id="cd04710">
    <property type="entry name" value="BAH_fungalPHD"/>
    <property type="match status" value="1"/>
</dbReference>
<feature type="domain" description="BAH" evidence="7">
    <location>
        <begin position="109"/>
        <end position="246"/>
    </location>
</feature>
<dbReference type="InterPro" id="IPR019787">
    <property type="entry name" value="Znf_PHD-finger"/>
</dbReference>
<feature type="compositionally biased region" description="Basic residues" evidence="5">
    <location>
        <begin position="1415"/>
        <end position="1425"/>
    </location>
</feature>
<dbReference type="InterPro" id="IPR017884">
    <property type="entry name" value="SANT_dom"/>
</dbReference>
<evidence type="ECO:0000259" key="8">
    <source>
        <dbReference type="PROSITE" id="PS51293"/>
    </source>
</evidence>
<dbReference type="InterPro" id="IPR001965">
    <property type="entry name" value="Znf_PHD"/>
</dbReference>
<dbReference type="InterPro" id="IPR011011">
    <property type="entry name" value="Znf_FYVE_PHD"/>
</dbReference>
<evidence type="ECO:0000256" key="1">
    <source>
        <dbReference type="ARBA" id="ARBA00022723"/>
    </source>
</evidence>
<dbReference type="PROSITE" id="PS50016">
    <property type="entry name" value="ZF_PHD_2"/>
    <property type="match status" value="1"/>
</dbReference>
<dbReference type="InterPro" id="IPR034732">
    <property type="entry name" value="EPHD"/>
</dbReference>
<dbReference type="GO" id="GO:0036205">
    <property type="term" value="P:histone catabolic process"/>
    <property type="evidence" value="ECO:0007669"/>
    <property type="project" value="TreeGrafter"/>
</dbReference>
<dbReference type="PANTHER" id="PTHR47672">
    <property type="entry name" value="E3 UBIQUITIN-PROTEIN LIGASE SNT2"/>
    <property type="match status" value="1"/>
</dbReference>
<dbReference type="SMART" id="SM00249">
    <property type="entry name" value="PHD"/>
    <property type="match status" value="3"/>
</dbReference>
<dbReference type="CDD" id="cd00167">
    <property type="entry name" value="SANT"/>
    <property type="match status" value="1"/>
</dbReference>
<dbReference type="InterPro" id="IPR043151">
    <property type="entry name" value="BAH_sf"/>
</dbReference>
<evidence type="ECO:0000259" key="9">
    <source>
        <dbReference type="PROSITE" id="PS51805"/>
    </source>
</evidence>
<dbReference type="PROSITE" id="PS51805">
    <property type="entry name" value="EPHD"/>
    <property type="match status" value="1"/>
</dbReference>
<dbReference type="PANTHER" id="PTHR47672:SF1">
    <property type="entry name" value="E3 UBIQUITIN-PROTEIN LIGASE SNT2"/>
    <property type="match status" value="1"/>
</dbReference>
<evidence type="ECO:0000313" key="10">
    <source>
        <dbReference type="EMBL" id="AMD21379.1"/>
    </source>
</evidence>
<protein>
    <submittedName>
        <fullName evidence="10">HER100Wp</fullName>
    </submittedName>
</protein>
<organism evidence="10 11">
    <name type="scientific">Eremothecium sinecaudum</name>
    <dbReference type="NCBI Taxonomy" id="45286"/>
    <lineage>
        <taxon>Eukaryota</taxon>
        <taxon>Fungi</taxon>
        <taxon>Dikarya</taxon>
        <taxon>Ascomycota</taxon>
        <taxon>Saccharomycotina</taxon>
        <taxon>Saccharomycetes</taxon>
        <taxon>Saccharomycetales</taxon>
        <taxon>Saccharomycetaceae</taxon>
        <taxon>Eremothecium</taxon>
    </lineage>
</organism>
<evidence type="ECO:0000256" key="4">
    <source>
        <dbReference type="PROSITE-ProRule" id="PRU00146"/>
    </source>
</evidence>
<evidence type="ECO:0000259" key="7">
    <source>
        <dbReference type="PROSITE" id="PS51038"/>
    </source>
</evidence>
<gene>
    <name evidence="10" type="ORF">AW171_hschr53329</name>
</gene>
<dbReference type="GO" id="GO:0008270">
    <property type="term" value="F:zinc ion binding"/>
    <property type="evidence" value="ECO:0007669"/>
    <property type="project" value="UniProtKB-KW"/>
</dbReference>
<dbReference type="STRING" id="45286.A0A0X8HTX5"/>
<keyword evidence="3" id="KW-0862">Zinc</keyword>
<dbReference type="Gene3D" id="1.10.10.60">
    <property type="entry name" value="Homeodomain-like"/>
    <property type="match status" value="1"/>
</dbReference>
<name>A0A0X8HTX5_9SACH</name>
<proteinExistence type="predicted"/>
<dbReference type="InterPro" id="IPR029617">
    <property type="entry name" value="Snt2"/>
</dbReference>
<reference evidence="10 11" key="1">
    <citation type="submission" date="2016-01" db="EMBL/GenBank/DDBJ databases">
        <title>Genome sequence of the yeast Holleya sinecauda.</title>
        <authorList>
            <person name="Dietrich F.S."/>
        </authorList>
    </citation>
    <scope>NUCLEOTIDE SEQUENCE [LARGE SCALE GENOMIC DNA]</scope>
    <source>
        <strain evidence="10 11">ATCC 58844</strain>
    </source>
</reference>
<dbReference type="InterPro" id="IPR001005">
    <property type="entry name" value="SANT/Myb"/>
</dbReference>
<dbReference type="Proteomes" id="UP000243052">
    <property type="component" value="Chromosome v"/>
</dbReference>
<dbReference type="InterPro" id="IPR013083">
    <property type="entry name" value="Znf_RING/FYVE/PHD"/>
</dbReference>
<keyword evidence="1" id="KW-0479">Metal-binding</keyword>
<dbReference type="GO" id="GO:0004842">
    <property type="term" value="F:ubiquitin-protein transferase activity"/>
    <property type="evidence" value="ECO:0007669"/>
    <property type="project" value="TreeGrafter"/>
</dbReference>
<dbReference type="GO" id="GO:0006355">
    <property type="term" value="P:regulation of DNA-templated transcription"/>
    <property type="evidence" value="ECO:0007669"/>
    <property type="project" value="UniProtKB-ARBA"/>
</dbReference>
<feature type="region of interest" description="Disordered" evidence="5">
    <location>
        <begin position="599"/>
        <end position="621"/>
    </location>
</feature>
<dbReference type="SMART" id="SM00439">
    <property type="entry name" value="BAH"/>
    <property type="match status" value="1"/>
</dbReference>
<dbReference type="SUPFAM" id="SSF46689">
    <property type="entry name" value="Homeodomain-like"/>
    <property type="match status" value="1"/>
</dbReference>
<dbReference type="Gene3D" id="3.30.40.10">
    <property type="entry name" value="Zinc/RING finger domain, C3HC4 (zinc finger)"/>
    <property type="match status" value="3"/>
</dbReference>
<dbReference type="InterPro" id="IPR001025">
    <property type="entry name" value="BAH_dom"/>
</dbReference>
<dbReference type="SMART" id="SM00717">
    <property type="entry name" value="SANT"/>
    <property type="match status" value="1"/>
</dbReference>
<dbReference type="Pfam" id="PF13832">
    <property type="entry name" value="zf-HC5HC2H_2"/>
    <property type="match status" value="1"/>
</dbReference>
<evidence type="ECO:0000313" key="11">
    <source>
        <dbReference type="Proteomes" id="UP000243052"/>
    </source>
</evidence>
<dbReference type="Pfam" id="PF00628">
    <property type="entry name" value="PHD"/>
    <property type="match status" value="1"/>
</dbReference>
<keyword evidence="11" id="KW-1185">Reference proteome</keyword>
<dbReference type="EMBL" id="CP014245">
    <property type="protein sequence ID" value="AMD21379.1"/>
    <property type="molecule type" value="Genomic_DNA"/>
</dbReference>
<dbReference type="FunFam" id="1.10.10.60:FF:000377">
    <property type="entry name" value="DNA-binding E3 ubiquitin-protein ligase"/>
    <property type="match status" value="1"/>
</dbReference>
<sequence length="1467" mass="166754">MPEVPKTPAKRRSAAKRINYDEKRADAELLQRIKQLEKNKPKSSNKAVVKAKTQGFKYQGFLQDKATPWNFIPTLPPAFRKHSRFSNVIDIQDAYVDTRTQSLYNGSSVVLKRDDHIYMISEPPGEPYYIGRVVEFIPKTEFYESIESARKMDITQSFPAKYFQVKMNWYYRARDIRDNASNVNSRLLYASLHNDICPIQSYRGKCTVLHKSELEDGNIHEYINKPGNFFFEQVFDRYTLTYYDVWSTKELLNLKIDSKFLIALSERYPYIYVEEKFPVINVIKRYILNDESSIDNQSGQWDLQCGRCEEWCEQVNSIKCDACKTPLHLYCLDPPLERKPGKRISWICFACIQSQNDSFTEIDQSKTNILAATEVETKSLVGKGRNIENWWFQYFGSKLICHLEDCITTDLILPYPIKCSRIGVRRQWSGCNDLEWVPKPYSDSEDERGLDSTSALLWYLDKKAISEQELDEYVERCSDNFPKNLGITPQATNFLDMIVKILVDNGFQRDEAFKKCGKVISRESLKEPTFSKEEVEKFEQAVADHGSELYPVCKFVGTQPMSMIVRFYYNWKKTENGRKIWGNFKGRSKNKNKNKITAQGSATGKELEDLRKRKRKTPDKLDDLEPQWKHVDDSSFDSEKINKVKTCFQCMFCEIDYSPLWYRVTGGSDDENVQSRMKVGVNEKTIVSGKSSSRLSPPQEQKLNALCIRCARLWRRYAVKWQPPIEVLKKLKGSSTSNMQTALIELLDDPNEKLIKSCPSQALTKMLEWELVQDAELIVKQRYDMLKNPDRLNKIKRNCLSAHGQLNKLVKRPITSIAKDSGGAKELTAYIDKHSAGLRRKERKLKEVNGTSALKLPVTKDKPAPLVATANNPIQDAEGSANVVQAEPIVKKRKYNSSQKNSFGNGTIKLEIPGLCDSKSGKQITIENQFEFIKIPEEVHNNLFGKLMGNSSHNKHKASEATRSAAVDNKLIQLNRSLSFNDSGVSIIRQSQLYDGILREYNSINPVYCKENNRAVLQGSGSSKFSGSTKSSLQTAGRKSKSNLSSLVDLSTQVIGEPRDFCCICMGDFNQPENLELTCCNCGLNVHPDCYGVNNTSNIESGENSWLCDSCSNDRNPLVSTNYQCSLCNAREIDHNSAKRKLKKAIPDALKFDMSGSWCHVICAIFNPDVKFGLPKTYQPLYNIGTVLLKNDGEKCGICSFQGGGLVQCDKCSNKFHVTCAQDTPDFRLCFKKYSEPSAYNTGPNSNEKFNIKPIIVCAHHSKQSDSMKDTLPLDSRTSSGVSLVQHYIKNYKTLSTINGYSSIGLRIQEYETYCKLNAENGNQDGMVKAECKDNVCLSSNKKCIHCATAVSIYWYNNVCHGCYISKDDINYISKEKTDIVVEHPAVDFNLSKHLLQDIDCDKLRIEINFQPGTKPRRKGTKNPKKPSPANEDGSPNVVVQDMGTNLTLVKDQSFSETETDFPKTMD</sequence>
<feature type="domain" description="PHD-type" evidence="9">
    <location>
        <begin position="1122"/>
        <end position="1242"/>
    </location>
</feature>
<dbReference type="OrthoDB" id="336088at2759"/>
<evidence type="ECO:0000256" key="2">
    <source>
        <dbReference type="ARBA" id="ARBA00022771"/>
    </source>
</evidence>
<dbReference type="GO" id="GO:0048189">
    <property type="term" value="C:Lid2 complex"/>
    <property type="evidence" value="ECO:0007669"/>
    <property type="project" value="TreeGrafter"/>
</dbReference>
<dbReference type="GeneID" id="28724668"/>
<evidence type="ECO:0000256" key="5">
    <source>
        <dbReference type="SAM" id="MobiDB-lite"/>
    </source>
</evidence>
<feature type="region of interest" description="Disordered" evidence="5">
    <location>
        <begin position="1412"/>
        <end position="1443"/>
    </location>
</feature>
<dbReference type="Gene3D" id="2.30.30.490">
    <property type="match status" value="1"/>
</dbReference>
<feature type="domain" description="PHD-type" evidence="6">
    <location>
        <begin position="1059"/>
        <end position="1114"/>
    </location>
</feature>
<dbReference type="GO" id="GO:0003682">
    <property type="term" value="F:chromatin binding"/>
    <property type="evidence" value="ECO:0007669"/>
    <property type="project" value="InterPro"/>
</dbReference>
<evidence type="ECO:0000256" key="3">
    <source>
        <dbReference type="ARBA" id="ARBA00022833"/>
    </source>
</evidence>
<dbReference type="InterPro" id="IPR009057">
    <property type="entry name" value="Homeodomain-like_sf"/>
</dbReference>
<feature type="domain" description="SANT" evidence="8">
    <location>
        <begin position="525"/>
        <end position="576"/>
    </location>
</feature>
<keyword evidence="2 4" id="KW-0863">Zinc-finger</keyword>
<dbReference type="PROSITE" id="PS51038">
    <property type="entry name" value="BAH"/>
    <property type="match status" value="1"/>
</dbReference>
<dbReference type="Pfam" id="PF01426">
    <property type="entry name" value="BAH"/>
    <property type="match status" value="1"/>
</dbReference>
<accession>A0A0X8HTX5</accession>
<evidence type="ECO:0000259" key="6">
    <source>
        <dbReference type="PROSITE" id="PS50016"/>
    </source>
</evidence>
<dbReference type="RefSeq" id="XP_017988375.1">
    <property type="nucleotide sequence ID" value="XM_018132886.1"/>
</dbReference>
<dbReference type="GO" id="GO:0005694">
    <property type="term" value="C:chromosome"/>
    <property type="evidence" value="ECO:0007669"/>
    <property type="project" value="UniProtKB-ARBA"/>
</dbReference>
<feature type="region of interest" description="Disordered" evidence="5">
    <location>
        <begin position="1"/>
        <end position="20"/>
    </location>
</feature>
<dbReference type="SUPFAM" id="SSF57903">
    <property type="entry name" value="FYVE/PHD zinc finger"/>
    <property type="match status" value="3"/>
</dbReference>
<dbReference type="PROSITE" id="PS51293">
    <property type="entry name" value="SANT"/>
    <property type="match status" value="1"/>
</dbReference>